<protein>
    <submittedName>
        <fullName evidence="1">Uncharacterized protein</fullName>
    </submittedName>
</protein>
<proteinExistence type="predicted"/>
<evidence type="ECO:0000313" key="1">
    <source>
        <dbReference type="EMBL" id="JAH69341.1"/>
    </source>
</evidence>
<reference evidence="1" key="1">
    <citation type="submission" date="2014-11" db="EMBL/GenBank/DDBJ databases">
        <authorList>
            <person name="Amaro Gonzalez C."/>
        </authorList>
    </citation>
    <scope>NUCLEOTIDE SEQUENCE</scope>
</reference>
<accession>A0A0E9UUC2</accession>
<organism evidence="1">
    <name type="scientific">Anguilla anguilla</name>
    <name type="common">European freshwater eel</name>
    <name type="synonym">Muraena anguilla</name>
    <dbReference type="NCBI Taxonomy" id="7936"/>
    <lineage>
        <taxon>Eukaryota</taxon>
        <taxon>Metazoa</taxon>
        <taxon>Chordata</taxon>
        <taxon>Craniata</taxon>
        <taxon>Vertebrata</taxon>
        <taxon>Euteleostomi</taxon>
        <taxon>Actinopterygii</taxon>
        <taxon>Neopterygii</taxon>
        <taxon>Teleostei</taxon>
        <taxon>Anguilliformes</taxon>
        <taxon>Anguillidae</taxon>
        <taxon>Anguilla</taxon>
    </lineage>
</organism>
<dbReference type="AlphaFoldDB" id="A0A0E9UUC2"/>
<sequence>MMPPLMTPSVIRHSRPSPHLNRRSQKTFYFFL</sequence>
<name>A0A0E9UUC2_ANGAN</name>
<reference evidence="1" key="2">
    <citation type="journal article" date="2015" name="Fish Shellfish Immunol.">
        <title>Early steps in the European eel (Anguilla anguilla)-Vibrio vulnificus interaction in the gills: Role of the RtxA13 toxin.</title>
        <authorList>
            <person name="Callol A."/>
            <person name="Pajuelo D."/>
            <person name="Ebbesson L."/>
            <person name="Teles M."/>
            <person name="MacKenzie S."/>
            <person name="Amaro C."/>
        </authorList>
    </citation>
    <scope>NUCLEOTIDE SEQUENCE</scope>
</reference>
<dbReference type="EMBL" id="GBXM01039236">
    <property type="protein sequence ID" value="JAH69341.1"/>
    <property type="molecule type" value="Transcribed_RNA"/>
</dbReference>